<reference evidence="2 3" key="1">
    <citation type="submission" date="2024-06" db="EMBL/GenBank/DDBJ databases">
        <title>A chromosome level genome sequence of Diviner's sage (Salvia divinorum).</title>
        <authorList>
            <person name="Ford S.A."/>
            <person name="Ro D.-K."/>
            <person name="Ness R.W."/>
            <person name="Phillips M.A."/>
        </authorList>
    </citation>
    <scope>NUCLEOTIDE SEQUENCE [LARGE SCALE GENOMIC DNA]</scope>
    <source>
        <strain evidence="2">SAF-2024a</strain>
        <tissue evidence="2">Leaf</tissue>
    </source>
</reference>
<dbReference type="EMBL" id="JBEAFC010000003">
    <property type="protein sequence ID" value="KAL1561321.1"/>
    <property type="molecule type" value="Genomic_DNA"/>
</dbReference>
<dbReference type="Proteomes" id="UP001567538">
    <property type="component" value="Unassembled WGS sequence"/>
</dbReference>
<organism evidence="2 3">
    <name type="scientific">Salvia divinorum</name>
    <name type="common">Maria pastora</name>
    <name type="synonym">Diviner's sage</name>
    <dbReference type="NCBI Taxonomy" id="28513"/>
    <lineage>
        <taxon>Eukaryota</taxon>
        <taxon>Viridiplantae</taxon>
        <taxon>Streptophyta</taxon>
        <taxon>Embryophyta</taxon>
        <taxon>Tracheophyta</taxon>
        <taxon>Spermatophyta</taxon>
        <taxon>Magnoliopsida</taxon>
        <taxon>eudicotyledons</taxon>
        <taxon>Gunneridae</taxon>
        <taxon>Pentapetalae</taxon>
        <taxon>asterids</taxon>
        <taxon>lamiids</taxon>
        <taxon>Lamiales</taxon>
        <taxon>Lamiaceae</taxon>
        <taxon>Nepetoideae</taxon>
        <taxon>Mentheae</taxon>
        <taxon>Salviinae</taxon>
        <taxon>Salvia</taxon>
        <taxon>Salvia subgen. Calosphace</taxon>
    </lineage>
</organism>
<feature type="region of interest" description="Disordered" evidence="1">
    <location>
        <begin position="59"/>
        <end position="114"/>
    </location>
</feature>
<evidence type="ECO:0000313" key="2">
    <source>
        <dbReference type="EMBL" id="KAL1561321.1"/>
    </source>
</evidence>
<feature type="compositionally biased region" description="Basic residues" evidence="1">
    <location>
        <begin position="67"/>
        <end position="76"/>
    </location>
</feature>
<keyword evidence="3" id="KW-1185">Reference proteome</keyword>
<gene>
    <name evidence="2" type="ORF">AAHA92_04039</name>
</gene>
<comment type="caution">
    <text evidence="2">The sequence shown here is derived from an EMBL/GenBank/DDBJ whole genome shotgun (WGS) entry which is preliminary data.</text>
</comment>
<feature type="compositionally biased region" description="Polar residues" evidence="1">
    <location>
        <begin position="100"/>
        <end position="114"/>
    </location>
</feature>
<proteinExistence type="predicted"/>
<sequence length="114" mass="12761">MFIHLQGDFAGVLREDPTRVQETDARDRAKPRARTRVRGRSFETRLVFPIVRGQLLPAVSGAGSGHRYPRAYRSRPSHVSIHNGVFRSSTTESGSTPSPRKTQSSLTTPITLRY</sequence>
<accession>A0ABD1HXY4</accession>
<evidence type="ECO:0000256" key="1">
    <source>
        <dbReference type="SAM" id="MobiDB-lite"/>
    </source>
</evidence>
<feature type="compositionally biased region" description="Low complexity" evidence="1">
    <location>
        <begin position="88"/>
        <end position="99"/>
    </location>
</feature>
<name>A0ABD1HXY4_SALDI</name>
<dbReference type="AlphaFoldDB" id="A0ABD1HXY4"/>
<protein>
    <submittedName>
        <fullName evidence="2">Uncharacterized protein</fullName>
    </submittedName>
</protein>
<evidence type="ECO:0000313" key="3">
    <source>
        <dbReference type="Proteomes" id="UP001567538"/>
    </source>
</evidence>